<dbReference type="PROSITE" id="PS51296">
    <property type="entry name" value="RIESKE"/>
    <property type="match status" value="1"/>
</dbReference>
<feature type="domain" description="Rieske" evidence="7">
    <location>
        <begin position="9"/>
        <end position="106"/>
    </location>
</feature>
<dbReference type="AlphaFoldDB" id="A0A5C7B8T0"/>
<evidence type="ECO:0000313" key="9">
    <source>
        <dbReference type="Proteomes" id="UP000321935"/>
    </source>
</evidence>
<dbReference type="PANTHER" id="PTHR21496">
    <property type="entry name" value="FERREDOXIN-RELATED"/>
    <property type="match status" value="1"/>
</dbReference>
<dbReference type="OrthoDB" id="593800at2"/>
<dbReference type="Proteomes" id="UP000321935">
    <property type="component" value="Unassembled WGS sequence"/>
</dbReference>
<dbReference type="SUPFAM" id="SSF50022">
    <property type="entry name" value="ISP domain"/>
    <property type="match status" value="1"/>
</dbReference>
<organism evidence="8 9">
    <name type="scientific">Algoriphagus aquimarinus</name>
    <dbReference type="NCBI Taxonomy" id="237018"/>
    <lineage>
        <taxon>Bacteria</taxon>
        <taxon>Pseudomonadati</taxon>
        <taxon>Bacteroidota</taxon>
        <taxon>Cytophagia</taxon>
        <taxon>Cytophagales</taxon>
        <taxon>Cyclobacteriaceae</taxon>
        <taxon>Algoriphagus</taxon>
    </lineage>
</organism>
<protein>
    <submittedName>
        <fullName evidence="8">Rieske 2Fe-2S domain-containing protein</fullName>
    </submittedName>
</protein>
<dbReference type="RefSeq" id="WP_146914487.1">
    <property type="nucleotide sequence ID" value="NZ_VORW01000001.1"/>
</dbReference>
<evidence type="ECO:0000256" key="1">
    <source>
        <dbReference type="ARBA" id="ARBA00022714"/>
    </source>
</evidence>
<dbReference type="InterPro" id="IPR017941">
    <property type="entry name" value="Rieske_2Fe-2S"/>
</dbReference>
<dbReference type="EMBL" id="VORW01000001">
    <property type="protein sequence ID" value="TXE14282.1"/>
    <property type="molecule type" value="Genomic_DNA"/>
</dbReference>
<proteinExistence type="inferred from homology"/>
<gene>
    <name evidence="8" type="ORF">ESV85_01595</name>
</gene>
<dbReference type="GO" id="GO:0046872">
    <property type="term" value="F:metal ion binding"/>
    <property type="evidence" value="ECO:0007669"/>
    <property type="project" value="UniProtKB-KW"/>
</dbReference>
<evidence type="ECO:0000313" key="8">
    <source>
        <dbReference type="EMBL" id="TXE14282.1"/>
    </source>
</evidence>
<name>A0A5C7B8T0_9BACT</name>
<evidence type="ECO:0000256" key="2">
    <source>
        <dbReference type="ARBA" id="ARBA00022723"/>
    </source>
</evidence>
<dbReference type="GO" id="GO:0051537">
    <property type="term" value="F:2 iron, 2 sulfur cluster binding"/>
    <property type="evidence" value="ECO:0007669"/>
    <property type="project" value="UniProtKB-KW"/>
</dbReference>
<evidence type="ECO:0000256" key="3">
    <source>
        <dbReference type="ARBA" id="ARBA00023004"/>
    </source>
</evidence>
<dbReference type="Pfam" id="PF00355">
    <property type="entry name" value="Rieske"/>
    <property type="match status" value="1"/>
</dbReference>
<keyword evidence="1" id="KW-0001">2Fe-2S</keyword>
<dbReference type="InterPro" id="IPR036922">
    <property type="entry name" value="Rieske_2Fe-2S_sf"/>
</dbReference>
<reference evidence="8 9" key="1">
    <citation type="submission" date="2019-08" db="EMBL/GenBank/DDBJ databases">
        <title>Genomes sequence of Algoriphagus aquimarinus ACAM450.</title>
        <authorList>
            <person name="Bowman J.P."/>
        </authorList>
    </citation>
    <scope>NUCLEOTIDE SEQUENCE [LARGE SCALE GENOMIC DNA]</scope>
    <source>
        <strain evidence="8 9">ACAM 450</strain>
    </source>
</reference>
<evidence type="ECO:0000256" key="5">
    <source>
        <dbReference type="ARBA" id="ARBA00034078"/>
    </source>
</evidence>
<comment type="caution">
    <text evidence="8">The sequence shown here is derived from an EMBL/GenBank/DDBJ whole genome shotgun (WGS) entry which is preliminary data.</text>
</comment>
<keyword evidence="2" id="KW-0479">Metal-binding</keyword>
<keyword evidence="4" id="KW-0411">Iron-sulfur</keyword>
<comment type="cofactor">
    <cofactor evidence="5">
        <name>[2Fe-2S] cluster</name>
        <dbReference type="ChEBI" id="CHEBI:190135"/>
    </cofactor>
</comment>
<evidence type="ECO:0000256" key="6">
    <source>
        <dbReference type="ARBA" id="ARBA00038001"/>
    </source>
</evidence>
<comment type="similarity">
    <text evidence="6">Belongs to the bacterial ring-hydroxylating dioxygenase ferredoxin component family.</text>
</comment>
<dbReference type="PANTHER" id="PTHR21496:SF0">
    <property type="entry name" value="RIESKE DOMAIN-CONTAINING PROTEIN"/>
    <property type="match status" value="1"/>
</dbReference>
<keyword evidence="3" id="KW-0408">Iron</keyword>
<sequence length="107" mass="12129">MKTFTLGTSKSQVLEMIPERSIHKIHLDEKVIALVRLGEIFYAFQADCPHRGTSLIEGTLTNRGEIICPLHKYRFEIKSGKVKVGSCGDLEIYQNELTEVGLKIWLP</sequence>
<evidence type="ECO:0000256" key="4">
    <source>
        <dbReference type="ARBA" id="ARBA00023014"/>
    </source>
</evidence>
<dbReference type="Gene3D" id="2.102.10.10">
    <property type="entry name" value="Rieske [2Fe-2S] iron-sulphur domain"/>
    <property type="match status" value="1"/>
</dbReference>
<accession>A0A5C7B8T0</accession>
<evidence type="ECO:0000259" key="7">
    <source>
        <dbReference type="PROSITE" id="PS51296"/>
    </source>
</evidence>